<accession>A0ABD2MIM3</accession>
<keyword evidence="3" id="KW-1185">Reference proteome</keyword>
<dbReference type="InterPro" id="IPR032394">
    <property type="entry name" value="Anoct_dimer"/>
</dbReference>
<dbReference type="Pfam" id="PF16178">
    <property type="entry name" value="Anoct_dimer"/>
    <property type="match status" value="1"/>
</dbReference>
<feature type="domain" description="Anoctamin dimerisation" evidence="1">
    <location>
        <begin position="10"/>
        <end position="80"/>
    </location>
</feature>
<comment type="caution">
    <text evidence="2">The sequence shown here is derived from an EMBL/GenBank/DDBJ whole genome shotgun (WGS) entry which is preliminary data.</text>
</comment>
<dbReference type="Proteomes" id="UP001516400">
    <property type="component" value="Unassembled WGS sequence"/>
</dbReference>
<protein>
    <recommendedName>
        <fullName evidence="1">Anoctamin dimerisation domain-containing protein</fullName>
    </recommendedName>
</protein>
<name>A0ABD2MIM3_9CUCU</name>
<feature type="non-terminal residue" evidence="2">
    <location>
        <position position="1"/>
    </location>
</feature>
<dbReference type="AlphaFoldDB" id="A0ABD2MIM3"/>
<dbReference type="EMBL" id="JABFTP020000001">
    <property type="protein sequence ID" value="KAL3266178.1"/>
    <property type="molecule type" value="Genomic_DNA"/>
</dbReference>
<evidence type="ECO:0000313" key="2">
    <source>
        <dbReference type="EMBL" id="KAL3266178.1"/>
    </source>
</evidence>
<proteinExistence type="predicted"/>
<organism evidence="2 3">
    <name type="scientific">Cryptolaemus montrouzieri</name>
    <dbReference type="NCBI Taxonomy" id="559131"/>
    <lineage>
        <taxon>Eukaryota</taxon>
        <taxon>Metazoa</taxon>
        <taxon>Ecdysozoa</taxon>
        <taxon>Arthropoda</taxon>
        <taxon>Hexapoda</taxon>
        <taxon>Insecta</taxon>
        <taxon>Pterygota</taxon>
        <taxon>Neoptera</taxon>
        <taxon>Endopterygota</taxon>
        <taxon>Coleoptera</taxon>
        <taxon>Polyphaga</taxon>
        <taxon>Cucujiformia</taxon>
        <taxon>Coccinelloidea</taxon>
        <taxon>Coccinellidae</taxon>
        <taxon>Scymninae</taxon>
        <taxon>Scymnini</taxon>
        <taxon>Cryptolaemus</taxon>
    </lineage>
</organism>
<reference evidence="2 3" key="1">
    <citation type="journal article" date="2021" name="BMC Biol.">
        <title>Horizontally acquired antibacterial genes associated with adaptive radiation of ladybird beetles.</title>
        <authorList>
            <person name="Li H.S."/>
            <person name="Tang X.F."/>
            <person name="Huang Y.H."/>
            <person name="Xu Z.Y."/>
            <person name="Chen M.L."/>
            <person name="Du X.Y."/>
            <person name="Qiu B.Y."/>
            <person name="Chen P.T."/>
            <person name="Zhang W."/>
            <person name="Slipinski A."/>
            <person name="Escalona H.E."/>
            <person name="Waterhouse R.M."/>
            <person name="Zwick A."/>
            <person name="Pang H."/>
        </authorList>
    </citation>
    <scope>NUCLEOTIDE SEQUENCE [LARGE SCALE GENOMIC DNA]</scope>
    <source>
        <strain evidence="2">SYSU2018</strain>
    </source>
</reference>
<feature type="non-terminal residue" evidence="2">
    <location>
        <position position="81"/>
    </location>
</feature>
<gene>
    <name evidence="2" type="ORF">HHI36_010362</name>
</gene>
<sequence length="81" mass="9439">KWSCFTTGETVDYVLAYEDLSRQGHVSHKQKRETFESNLQQAGLLLEKDETQTIHFVKIHAPKPVLCQYAELLKLRLPIRL</sequence>
<evidence type="ECO:0000313" key="3">
    <source>
        <dbReference type="Proteomes" id="UP001516400"/>
    </source>
</evidence>
<evidence type="ECO:0000259" key="1">
    <source>
        <dbReference type="Pfam" id="PF16178"/>
    </source>
</evidence>